<keyword evidence="3" id="KW-0378">Hydrolase</keyword>
<keyword evidence="1" id="KW-0472">Membrane</keyword>
<dbReference type="CDD" id="cd12797">
    <property type="entry name" value="M23_peptidase"/>
    <property type="match status" value="1"/>
</dbReference>
<dbReference type="GO" id="GO:0004222">
    <property type="term" value="F:metalloendopeptidase activity"/>
    <property type="evidence" value="ECO:0007669"/>
    <property type="project" value="TreeGrafter"/>
</dbReference>
<comment type="caution">
    <text evidence="3">The sequence shown here is derived from an EMBL/GenBank/DDBJ whole genome shotgun (WGS) entry which is preliminary data.</text>
</comment>
<organism evidence="3 4">
    <name type="scientific">Xanthocytophaga agilis</name>
    <dbReference type="NCBI Taxonomy" id="3048010"/>
    <lineage>
        <taxon>Bacteria</taxon>
        <taxon>Pseudomonadati</taxon>
        <taxon>Bacteroidota</taxon>
        <taxon>Cytophagia</taxon>
        <taxon>Cytophagales</taxon>
        <taxon>Rhodocytophagaceae</taxon>
        <taxon>Xanthocytophaga</taxon>
    </lineage>
</organism>
<evidence type="ECO:0000313" key="4">
    <source>
        <dbReference type="Proteomes" id="UP001232063"/>
    </source>
</evidence>
<evidence type="ECO:0000256" key="1">
    <source>
        <dbReference type="SAM" id="Phobius"/>
    </source>
</evidence>
<dbReference type="InterPro" id="IPR050570">
    <property type="entry name" value="Cell_wall_metabolism_enzyme"/>
</dbReference>
<feature type="domain" description="M23ase beta-sheet core" evidence="2">
    <location>
        <begin position="170"/>
        <end position="267"/>
    </location>
</feature>
<dbReference type="InterPro" id="IPR016047">
    <property type="entry name" value="M23ase_b-sheet_dom"/>
</dbReference>
<keyword evidence="4" id="KW-1185">Reference proteome</keyword>
<keyword evidence="1" id="KW-1133">Transmembrane helix</keyword>
<sequence>MNTWKKLKQIDWTQLQHLGIIGFLGLFWIPILKWFFLFYLIGFIQLFKGMKEAEKESNIKNLNNYYLTFFLSQLNPFVFFPATLQGLGQIVILLKNISGFPDRDNYQNKTDFILPFQGQWFVANGSSTKKNSHSWDILTQRYAYDFIIVDPNKKSFEQEGKSLSDYYCYEKEVLAPADGRVVTVSDRVKDYTGVGDLSLDWKTRDFRGNFVIIQHADKEFSFIAHFKSGSIRVQKGQQVRQGEVIGLCGNSGHSTEPHIHFHIQDNANLWIATGLPIRFKKVLVTLDGEESMVRMHDFIEKNEKVENLA</sequence>
<proteinExistence type="predicted"/>
<protein>
    <submittedName>
        <fullName evidence="3">M23 family metallopeptidase</fullName>
        <ecNumber evidence="3">3.4.-.-</ecNumber>
    </submittedName>
</protein>
<dbReference type="PANTHER" id="PTHR21666">
    <property type="entry name" value="PEPTIDASE-RELATED"/>
    <property type="match status" value="1"/>
</dbReference>
<name>A0AAE3RDV1_9BACT</name>
<feature type="transmembrane region" description="Helical" evidence="1">
    <location>
        <begin position="20"/>
        <end position="44"/>
    </location>
</feature>
<dbReference type="PANTHER" id="PTHR21666:SF270">
    <property type="entry name" value="MUREIN HYDROLASE ACTIVATOR ENVC"/>
    <property type="match status" value="1"/>
</dbReference>
<dbReference type="Gene3D" id="2.70.70.10">
    <property type="entry name" value="Glucose Permease (Domain IIA)"/>
    <property type="match status" value="1"/>
</dbReference>
<accession>A0AAE3RDV1</accession>
<feature type="transmembrane region" description="Helical" evidence="1">
    <location>
        <begin position="65"/>
        <end position="84"/>
    </location>
</feature>
<keyword evidence="1" id="KW-0812">Transmembrane</keyword>
<dbReference type="AlphaFoldDB" id="A0AAE3RDV1"/>
<gene>
    <name evidence="3" type="ORF">QNI22_40005</name>
</gene>
<dbReference type="EMBL" id="JASJOU010000031">
    <property type="protein sequence ID" value="MDJ1506890.1"/>
    <property type="molecule type" value="Genomic_DNA"/>
</dbReference>
<dbReference type="SUPFAM" id="SSF51261">
    <property type="entry name" value="Duplicated hybrid motif"/>
    <property type="match status" value="1"/>
</dbReference>
<dbReference type="RefSeq" id="WP_314520184.1">
    <property type="nucleotide sequence ID" value="NZ_JASJOU010000031.1"/>
</dbReference>
<reference evidence="3" key="1">
    <citation type="submission" date="2023-05" db="EMBL/GenBank/DDBJ databases">
        <authorList>
            <person name="Zhang X."/>
        </authorList>
    </citation>
    <scope>NUCLEOTIDE SEQUENCE</scope>
    <source>
        <strain evidence="3">BD1B2-1</strain>
    </source>
</reference>
<evidence type="ECO:0000259" key="2">
    <source>
        <dbReference type="Pfam" id="PF01551"/>
    </source>
</evidence>
<dbReference type="InterPro" id="IPR011055">
    <property type="entry name" value="Dup_hybrid_motif"/>
</dbReference>
<evidence type="ECO:0000313" key="3">
    <source>
        <dbReference type="EMBL" id="MDJ1506890.1"/>
    </source>
</evidence>
<dbReference type="Pfam" id="PF01551">
    <property type="entry name" value="Peptidase_M23"/>
    <property type="match status" value="1"/>
</dbReference>
<dbReference type="EC" id="3.4.-.-" evidence="3"/>
<dbReference type="Proteomes" id="UP001232063">
    <property type="component" value="Unassembled WGS sequence"/>
</dbReference>